<feature type="domain" description="OBG-type G" evidence="3">
    <location>
        <begin position="64"/>
        <end position="289"/>
    </location>
</feature>
<sequence>MSIGQKIAEIEQELERTQKNKATSYHIGQLKAKLAKFKRELIEGSKGKTGPAGEGFDVSKTGDARVGMIGFPSVGKSTLLTKLTGTESKIAAYEFTTLTCIPGNIYYKGSKIQLLDLPGIIEGAKDGKGRGRQVIACARTCNLIVIVLDATRPMKHKKIIEHELEGFGIRLNKQPPNIEFKKKQKGGINITHTVDNPDLDDEMIKTILKEYKISNCDIILREKINEDQIIDIIEGDRKYIPCLYAMNKIDDLTMEELDIIDQIPHYVPISAHLEWNLDELVDRMWEYLDLVRAYTKPKGKEPDYNQPVILQRKNSLVEHFCMRIHRNMIKDMKYALVWGTSVKHNPQVCGKDHQLNDEDIIQIIKKL</sequence>
<dbReference type="InParanoid" id="G0QL09"/>
<dbReference type="InterPro" id="IPR005225">
    <property type="entry name" value="Small_GTP-bd"/>
</dbReference>
<dbReference type="InterPro" id="IPR031662">
    <property type="entry name" value="GTP-binding_2"/>
</dbReference>
<dbReference type="STRING" id="857967.G0QL09"/>
<dbReference type="PROSITE" id="PS00905">
    <property type="entry name" value="GTP1_OBG"/>
    <property type="match status" value="1"/>
</dbReference>
<dbReference type="InterPro" id="IPR031167">
    <property type="entry name" value="G_OBG"/>
</dbReference>
<evidence type="ECO:0000313" key="5">
    <source>
        <dbReference type="EMBL" id="EGR34096.1"/>
    </source>
</evidence>
<dbReference type="FunFam" id="3.40.50.300:FF:000740">
    <property type="entry name" value="Putative GTP-binding protein 1"/>
    <property type="match status" value="1"/>
</dbReference>
<dbReference type="NCBIfam" id="TIGR00231">
    <property type="entry name" value="small_GTP"/>
    <property type="match status" value="1"/>
</dbReference>
<dbReference type="InterPro" id="IPR004095">
    <property type="entry name" value="TGS"/>
</dbReference>
<evidence type="ECO:0000259" key="4">
    <source>
        <dbReference type="PROSITE" id="PS51880"/>
    </source>
</evidence>
<dbReference type="FunCoup" id="G0QL09">
    <property type="interactions" value="692"/>
</dbReference>
<dbReference type="PROSITE" id="PS51710">
    <property type="entry name" value="G_OBG"/>
    <property type="match status" value="1"/>
</dbReference>
<evidence type="ECO:0000256" key="1">
    <source>
        <dbReference type="ARBA" id="ARBA00022741"/>
    </source>
</evidence>
<keyword evidence="6" id="KW-1185">Reference proteome</keyword>
<keyword evidence="1" id="KW-0547">Nucleotide-binding</keyword>
<dbReference type="FunFam" id="3.10.20.30:FF:000003">
    <property type="entry name" value="Developmentally-regulated GTP-binding protein 1"/>
    <property type="match status" value="1"/>
</dbReference>
<name>G0QL09_ICHMU</name>
<dbReference type="CDD" id="cd01896">
    <property type="entry name" value="DRG"/>
    <property type="match status" value="1"/>
</dbReference>
<dbReference type="GO" id="GO:0003924">
    <property type="term" value="F:GTPase activity"/>
    <property type="evidence" value="ECO:0007669"/>
    <property type="project" value="InterPro"/>
</dbReference>
<evidence type="ECO:0000313" key="6">
    <source>
        <dbReference type="Proteomes" id="UP000008983"/>
    </source>
</evidence>
<evidence type="ECO:0000259" key="3">
    <source>
        <dbReference type="PROSITE" id="PS51710"/>
    </source>
</evidence>
<dbReference type="GO" id="GO:0005525">
    <property type="term" value="F:GTP binding"/>
    <property type="evidence" value="ECO:0007669"/>
    <property type="project" value="UniProtKB-KW"/>
</dbReference>
<organism evidence="5 6">
    <name type="scientific">Ichthyophthirius multifiliis</name>
    <name type="common">White spot disease agent</name>
    <name type="synonym">Ich</name>
    <dbReference type="NCBI Taxonomy" id="5932"/>
    <lineage>
        <taxon>Eukaryota</taxon>
        <taxon>Sar</taxon>
        <taxon>Alveolata</taxon>
        <taxon>Ciliophora</taxon>
        <taxon>Intramacronucleata</taxon>
        <taxon>Oligohymenophorea</taxon>
        <taxon>Hymenostomatida</taxon>
        <taxon>Ophryoglenina</taxon>
        <taxon>Ichthyophthirius</taxon>
    </lineage>
</organism>
<dbReference type="OMA" id="SAKHPGQ"/>
<dbReference type="eggNOG" id="KOG1487">
    <property type="taxonomic scope" value="Eukaryota"/>
</dbReference>
<dbReference type="PRINTS" id="PR00326">
    <property type="entry name" value="GTP1OBG"/>
</dbReference>
<dbReference type="PROSITE" id="PS51880">
    <property type="entry name" value="TGS"/>
    <property type="match status" value="1"/>
</dbReference>
<accession>G0QL09</accession>
<dbReference type="Proteomes" id="UP000008983">
    <property type="component" value="Unassembled WGS sequence"/>
</dbReference>
<dbReference type="EMBL" id="GL983207">
    <property type="protein sequence ID" value="EGR34096.1"/>
    <property type="molecule type" value="Genomic_DNA"/>
</dbReference>
<dbReference type="InterPro" id="IPR045001">
    <property type="entry name" value="DRG"/>
</dbReference>
<reference evidence="5 6" key="1">
    <citation type="submission" date="2011-07" db="EMBL/GenBank/DDBJ databases">
        <authorList>
            <person name="Coyne R."/>
            <person name="Brami D."/>
            <person name="Johnson J."/>
            <person name="Hostetler J."/>
            <person name="Hannick L."/>
            <person name="Clark T."/>
            <person name="Cassidy-Hanley D."/>
            <person name="Inman J."/>
        </authorList>
    </citation>
    <scope>NUCLEOTIDE SEQUENCE [LARGE SCALE GENOMIC DNA]</scope>
    <source>
        <strain evidence="5 6">G5</strain>
    </source>
</reference>
<keyword evidence="2" id="KW-0342">GTP-binding</keyword>
<dbReference type="Pfam" id="PF16897">
    <property type="entry name" value="MMR_HSR1_Xtn"/>
    <property type="match status" value="1"/>
</dbReference>
<dbReference type="InterPro" id="IPR006073">
    <property type="entry name" value="GTP-bd"/>
</dbReference>
<dbReference type="PANTHER" id="PTHR43127">
    <property type="entry name" value="DEVELOPMENTALLY-REGULATED GTP-BINDING PROTEIN 2"/>
    <property type="match status" value="1"/>
</dbReference>
<dbReference type="InterPro" id="IPR012676">
    <property type="entry name" value="TGS-like"/>
</dbReference>
<proteinExistence type="predicted"/>
<dbReference type="OrthoDB" id="603at2759"/>
<gene>
    <name evidence="5" type="ORF">IMG5_024180</name>
</gene>
<feature type="domain" description="TGS" evidence="4">
    <location>
        <begin position="289"/>
        <end position="365"/>
    </location>
</feature>
<dbReference type="InterPro" id="IPR006074">
    <property type="entry name" value="GTP1-OBG_CS"/>
</dbReference>
<dbReference type="Pfam" id="PF01926">
    <property type="entry name" value="MMR_HSR1"/>
    <property type="match status" value="1"/>
</dbReference>
<dbReference type="InterPro" id="IPR012675">
    <property type="entry name" value="Beta-grasp_dom_sf"/>
</dbReference>
<dbReference type="GeneID" id="14910286"/>
<dbReference type="Gene3D" id="6.10.140.1070">
    <property type="match status" value="2"/>
</dbReference>
<dbReference type="InterPro" id="IPR027417">
    <property type="entry name" value="P-loop_NTPase"/>
</dbReference>
<dbReference type="Pfam" id="PF02824">
    <property type="entry name" value="TGS"/>
    <property type="match status" value="1"/>
</dbReference>
<dbReference type="RefSeq" id="XP_004039400.1">
    <property type="nucleotide sequence ID" value="XM_004039352.1"/>
</dbReference>
<dbReference type="SUPFAM" id="SSF81271">
    <property type="entry name" value="TGS-like"/>
    <property type="match status" value="1"/>
</dbReference>
<protein>
    <submittedName>
        <fullName evidence="5">Uncharacterized protein</fullName>
    </submittedName>
</protein>
<evidence type="ECO:0000256" key="2">
    <source>
        <dbReference type="ARBA" id="ARBA00023134"/>
    </source>
</evidence>
<dbReference type="CDD" id="cd17230">
    <property type="entry name" value="TGS_DRG1"/>
    <property type="match status" value="1"/>
</dbReference>
<dbReference type="SUPFAM" id="SSF52540">
    <property type="entry name" value="P-loop containing nucleoside triphosphate hydrolases"/>
    <property type="match status" value="1"/>
</dbReference>
<dbReference type="AlphaFoldDB" id="G0QL09"/>
<dbReference type="Gene3D" id="3.10.20.30">
    <property type="match status" value="1"/>
</dbReference>